<dbReference type="OrthoDB" id="5753546at2"/>
<keyword evidence="2" id="KW-1185">Reference proteome</keyword>
<reference evidence="1" key="2">
    <citation type="submission" date="2020-04" db="EMBL/GenBank/DDBJ databases">
        <authorList>
            <person name="Alexandrino P."/>
            <person name="Mendonca T."/>
            <person name="Guaman L."/>
            <person name="Cherix J."/>
            <person name="Lozano-Sakalauskas G."/>
            <person name="Fujita A."/>
            <person name="Filho E.R."/>
            <person name="Long P."/>
            <person name="Padilla G."/>
            <person name="Taciro M.K."/>
            <person name="Gomez J.G."/>
            <person name="Silva L.F."/>
            <person name="Torres M."/>
        </authorList>
    </citation>
    <scope>NUCLEOTIDE SEQUENCE</scope>
    <source>
        <strain evidence="1">LMG 19450</strain>
    </source>
</reference>
<evidence type="ECO:0000313" key="1">
    <source>
        <dbReference type="EMBL" id="NLP62937.1"/>
    </source>
</evidence>
<dbReference type="EMBL" id="JTDB02000004">
    <property type="protein sequence ID" value="NLP62937.1"/>
    <property type="molecule type" value="Genomic_DNA"/>
</dbReference>
<proteinExistence type="predicted"/>
<accession>A0A8T6ZCN0</accession>
<evidence type="ECO:0000313" key="2">
    <source>
        <dbReference type="Proteomes" id="UP000030460"/>
    </source>
</evidence>
<protein>
    <submittedName>
        <fullName evidence="1">Uncharacterized protein</fullName>
    </submittedName>
</protein>
<organism evidence="1 2">
    <name type="scientific">Paraburkholderia sacchari</name>
    <dbReference type="NCBI Taxonomy" id="159450"/>
    <lineage>
        <taxon>Bacteria</taxon>
        <taxon>Pseudomonadati</taxon>
        <taxon>Pseudomonadota</taxon>
        <taxon>Betaproteobacteria</taxon>
        <taxon>Burkholderiales</taxon>
        <taxon>Burkholderiaceae</taxon>
        <taxon>Paraburkholderia</taxon>
    </lineage>
</organism>
<comment type="caution">
    <text evidence="1">The sequence shown here is derived from an EMBL/GenBank/DDBJ whole genome shotgun (WGS) entry which is preliminary data.</text>
</comment>
<dbReference type="AlphaFoldDB" id="A0A8T6ZCN0"/>
<name>A0A8T6ZCN0_9BURK</name>
<dbReference type="Gene3D" id="2.40.160.50">
    <property type="entry name" value="membrane protein fhac: a member of the omp85/tpsb transporter family"/>
    <property type="match status" value="1"/>
</dbReference>
<gene>
    <name evidence="1" type="ORF">NH14_017535</name>
</gene>
<dbReference type="Proteomes" id="UP000030460">
    <property type="component" value="Unassembled WGS sequence"/>
</dbReference>
<sequence length="58" mass="6475">MLELNHPFKLGKVWLQSITPYVTFDVARVYLHAGMPSPSRLSSASAGFRIADGKYYSV</sequence>
<reference evidence="1" key="1">
    <citation type="journal article" date="2015" name="Genome Announc.">
        <title>Draft Genome Sequence of the Polyhydroxyalkanoate-Producing Bacterium Burkholderia sacchari LMG 19450 Isolated from Brazilian Sugarcane Plantation Soil.</title>
        <authorList>
            <person name="Alexandrino P.M."/>
            <person name="Mendonca T.T."/>
            <person name="Guaman Bautista L.P."/>
            <person name="Cherix J."/>
            <person name="Lozano-Sakalauskas G.C."/>
            <person name="Fujita A."/>
            <person name="Ramos Filho E."/>
            <person name="Long P."/>
            <person name="Padilla G."/>
            <person name="Taciro M.K."/>
            <person name="Gomez J.G."/>
            <person name="Silva L.F."/>
        </authorList>
    </citation>
    <scope>NUCLEOTIDE SEQUENCE</scope>
    <source>
        <strain evidence="1">LMG 19450</strain>
    </source>
</reference>
<dbReference type="RefSeq" id="WP_161790908.1">
    <property type="nucleotide sequence ID" value="NZ_CADFGF010000031.1"/>
</dbReference>